<keyword evidence="2" id="KW-0479">Metal-binding</keyword>
<name>A0A2V5KG21_9BACL</name>
<keyword evidence="3" id="KW-0378">Hydrolase</keyword>
<dbReference type="InterPro" id="IPR036264">
    <property type="entry name" value="Bact_exopeptidase_dim_dom"/>
</dbReference>
<accession>A0A2V5KG21</accession>
<dbReference type="InterPro" id="IPR002933">
    <property type="entry name" value="Peptidase_M20"/>
</dbReference>
<dbReference type="RefSeq" id="WP_110841648.1">
    <property type="nucleotide sequence ID" value="NZ_QJVJ01000008.1"/>
</dbReference>
<dbReference type="InterPro" id="IPR011650">
    <property type="entry name" value="Peptidase_M20_dimer"/>
</dbReference>
<evidence type="ECO:0000256" key="3">
    <source>
        <dbReference type="ARBA" id="ARBA00022801"/>
    </source>
</evidence>
<dbReference type="EMBL" id="QJVJ01000008">
    <property type="protein sequence ID" value="PYI53100.1"/>
    <property type="molecule type" value="Genomic_DNA"/>
</dbReference>
<comment type="caution">
    <text evidence="6">The sequence shown here is derived from an EMBL/GenBank/DDBJ whole genome shotgun (WGS) entry which is preliminary data.</text>
</comment>
<dbReference type="AlphaFoldDB" id="A0A2V5KG21"/>
<dbReference type="OrthoDB" id="9792335at2"/>
<evidence type="ECO:0000256" key="4">
    <source>
        <dbReference type="ARBA" id="ARBA00022833"/>
    </source>
</evidence>
<comment type="cofactor">
    <cofactor evidence="1">
        <name>Zn(2+)</name>
        <dbReference type="ChEBI" id="CHEBI:29105"/>
    </cofactor>
</comment>
<dbReference type="PROSITE" id="PS00758">
    <property type="entry name" value="ARGE_DAPE_CPG2_1"/>
    <property type="match status" value="1"/>
</dbReference>
<gene>
    <name evidence="6" type="ORF">DLM86_19115</name>
</gene>
<sequence>MTADRLERVDAERIVRDTLELVRIPSVTGNTRRMADRYEQMLREVGCKVDRYEFVPDNPTLVAVYGDGEDGPAILFNGHMDVVPLGHAEAEVKDGRVYGRGTCDMKGSLACMLETLRVLNESGERLPGRLLVVANSLHESPGGRGEDLIALTERVPLKADAVVVMEGATTECTVAQLGSATFEIEIERDGEPCHQLHAPDGTPHPISIAGDVVALLDRWNAELASRYIEDIGYASYFVGSIHSGQFYNQLPNKATLVGVRRYDPLETFEDVERATRSGLDELAARHGVTIQLDMQKVRDGYRIDKTSEAVAALRRAAVAVRGVEFPSVGKKLVTDAGILANALGVPALCHGPDQRTAHGDVEYVEIRELEMTAQVYVRFIREFMNAKAAR</sequence>
<proteinExistence type="predicted"/>
<dbReference type="Proteomes" id="UP000247476">
    <property type="component" value="Unassembled WGS sequence"/>
</dbReference>
<evidence type="ECO:0000256" key="1">
    <source>
        <dbReference type="ARBA" id="ARBA00001947"/>
    </source>
</evidence>
<reference evidence="6 7" key="1">
    <citation type="submission" date="2018-05" db="EMBL/GenBank/DDBJ databases">
        <title>Paenibacillus flagellatus sp. nov., isolated from selenium mineral soil.</title>
        <authorList>
            <person name="Dai X."/>
        </authorList>
    </citation>
    <scope>NUCLEOTIDE SEQUENCE [LARGE SCALE GENOMIC DNA]</scope>
    <source>
        <strain evidence="6 7">DXL2</strain>
    </source>
</reference>
<dbReference type="Pfam" id="PF01546">
    <property type="entry name" value="Peptidase_M20"/>
    <property type="match status" value="1"/>
</dbReference>
<evidence type="ECO:0000313" key="6">
    <source>
        <dbReference type="EMBL" id="PYI53100.1"/>
    </source>
</evidence>
<evidence type="ECO:0000313" key="7">
    <source>
        <dbReference type="Proteomes" id="UP000247476"/>
    </source>
</evidence>
<evidence type="ECO:0000256" key="2">
    <source>
        <dbReference type="ARBA" id="ARBA00022723"/>
    </source>
</evidence>
<dbReference type="InterPro" id="IPR001261">
    <property type="entry name" value="ArgE/DapE_CS"/>
</dbReference>
<dbReference type="GO" id="GO:0046872">
    <property type="term" value="F:metal ion binding"/>
    <property type="evidence" value="ECO:0007669"/>
    <property type="project" value="UniProtKB-KW"/>
</dbReference>
<feature type="domain" description="Peptidase M20 dimerisation" evidence="5">
    <location>
        <begin position="175"/>
        <end position="284"/>
    </location>
</feature>
<dbReference type="SUPFAM" id="SSF53187">
    <property type="entry name" value="Zn-dependent exopeptidases"/>
    <property type="match status" value="1"/>
</dbReference>
<dbReference type="GO" id="GO:0016787">
    <property type="term" value="F:hydrolase activity"/>
    <property type="evidence" value="ECO:0007669"/>
    <property type="project" value="UniProtKB-KW"/>
</dbReference>
<keyword evidence="7" id="KW-1185">Reference proteome</keyword>
<dbReference type="Gene3D" id="3.40.630.10">
    <property type="entry name" value="Zn peptidases"/>
    <property type="match status" value="2"/>
</dbReference>
<dbReference type="SUPFAM" id="SSF55031">
    <property type="entry name" value="Bacterial exopeptidase dimerisation domain"/>
    <property type="match status" value="1"/>
</dbReference>
<organism evidence="6 7">
    <name type="scientific">Paenibacillus flagellatus</name>
    <dbReference type="NCBI Taxonomy" id="2211139"/>
    <lineage>
        <taxon>Bacteria</taxon>
        <taxon>Bacillati</taxon>
        <taxon>Bacillota</taxon>
        <taxon>Bacilli</taxon>
        <taxon>Bacillales</taxon>
        <taxon>Paenibacillaceae</taxon>
        <taxon>Paenibacillus</taxon>
    </lineage>
</organism>
<keyword evidence="4" id="KW-0862">Zinc</keyword>
<dbReference type="Pfam" id="PF07687">
    <property type="entry name" value="M20_dimer"/>
    <property type="match status" value="1"/>
</dbReference>
<dbReference type="PANTHER" id="PTHR43808">
    <property type="entry name" value="ACETYLORNITHINE DEACETYLASE"/>
    <property type="match status" value="1"/>
</dbReference>
<protein>
    <recommendedName>
        <fullName evidence="5">Peptidase M20 dimerisation domain-containing protein</fullName>
    </recommendedName>
</protein>
<dbReference type="InterPro" id="IPR050072">
    <property type="entry name" value="Peptidase_M20A"/>
</dbReference>
<evidence type="ECO:0000259" key="5">
    <source>
        <dbReference type="Pfam" id="PF07687"/>
    </source>
</evidence>